<dbReference type="EMBL" id="JBGMEK010000036">
    <property type="protein sequence ID" value="MFA0812271.1"/>
    <property type="molecule type" value="Genomic_DNA"/>
</dbReference>
<reference evidence="2 3" key="1">
    <citation type="submission" date="2024-08" db="EMBL/GenBank/DDBJ databases">
        <authorList>
            <person name="Ishaq N."/>
        </authorList>
    </citation>
    <scope>NUCLEOTIDE SEQUENCE [LARGE SCALE GENOMIC DNA]</scope>
    <source>
        <strain evidence="2 3">DSM 18651</strain>
    </source>
</reference>
<feature type="transmembrane region" description="Helical" evidence="1">
    <location>
        <begin position="12"/>
        <end position="32"/>
    </location>
</feature>
<dbReference type="Proteomes" id="UP001569428">
    <property type="component" value="Unassembled WGS sequence"/>
</dbReference>
<keyword evidence="1" id="KW-0812">Transmembrane</keyword>
<evidence type="ECO:0000256" key="1">
    <source>
        <dbReference type="SAM" id="Phobius"/>
    </source>
</evidence>
<evidence type="ECO:0000313" key="2">
    <source>
        <dbReference type="EMBL" id="MFA0812271.1"/>
    </source>
</evidence>
<keyword evidence="1" id="KW-1133">Transmembrane helix</keyword>
<evidence type="ECO:0000313" key="3">
    <source>
        <dbReference type="Proteomes" id="UP001569428"/>
    </source>
</evidence>
<gene>
    <name evidence="2" type="ORF">ACCI49_15255</name>
</gene>
<sequence length="64" mass="7059">MFAVRGFANTAPQGVVLVVGHLLELFCALLYLEFFYTDQLLADVVVIAGLQFCPLPRSSAMRLL</sequence>
<organism evidence="2 3">
    <name type="scientific">Microbulbifer epialgicus</name>
    <dbReference type="NCBI Taxonomy" id="393907"/>
    <lineage>
        <taxon>Bacteria</taxon>
        <taxon>Pseudomonadati</taxon>
        <taxon>Pseudomonadota</taxon>
        <taxon>Gammaproteobacteria</taxon>
        <taxon>Cellvibrionales</taxon>
        <taxon>Microbulbiferaceae</taxon>
        <taxon>Microbulbifer</taxon>
    </lineage>
</organism>
<keyword evidence="3" id="KW-1185">Reference proteome</keyword>
<proteinExistence type="predicted"/>
<accession>A0ABV4P296</accession>
<name>A0ABV4P296_9GAMM</name>
<protein>
    <submittedName>
        <fullName evidence="2">Uncharacterized protein</fullName>
    </submittedName>
</protein>
<comment type="caution">
    <text evidence="2">The sequence shown here is derived from an EMBL/GenBank/DDBJ whole genome shotgun (WGS) entry which is preliminary data.</text>
</comment>
<dbReference type="RefSeq" id="WP_371839925.1">
    <property type="nucleotide sequence ID" value="NZ_JBGMEK010000036.1"/>
</dbReference>
<keyword evidence="1" id="KW-0472">Membrane</keyword>